<evidence type="ECO:0000313" key="5">
    <source>
        <dbReference type="Proteomes" id="UP000219374"/>
    </source>
</evidence>
<reference evidence="4 5" key="1">
    <citation type="submission" date="2017-09" db="EMBL/GenBank/DDBJ databases">
        <authorList>
            <person name="Ehlers B."/>
            <person name="Leendertz F.H."/>
        </authorList>
    </citation>
    <scope>NUCLEOTIDE SEQUENCE [LARGE SCALE GENOMIC DNA]</scope>
    <source>
        <strain evidence="4 5">CGMCC 1.10978</strain>
    </source>
</reference>
<evidence type="ECO:0000256" key="2">
    <source>
        <dbReference type="SAM" id="Phobius"/>
    </source>
</evidence>
<keyword evidence="2" id="KW-1133">Transmembrane helix</keyword>
<dbReference type="Pfam" id="PF01833">
    <property type="entry name" value="TIG"/>
    <property type="match status" value="1"/>
</dbReference>
<dbReference type="Pfam" id="PF05593">
    <property type="entry name" value="RHS_repeat"/>
    <property type="match status" value="1"/>
</dbReference>
<accession>A0A286CWG8</accession>
<keyword evidence="2" id="KW-0812">Transmembrane</keyword>
<feature type="domain" description="IPT/TIG" evidence="3">
    <location>
        <begin position="102"/>
        <end position="170"/>
    </location>
</feature>
<gene>
    <name evidence="4" type="ORF">SAMN06296416_101310</name>
</gene>
<dbReference type="NCBIfam" id="TIGR01643">
    <property type="entry name" value="YD_repeat_2x"/>
    <property type="match status" value="1"/>
</dbReference>
<evidence type="ECO:0000256" key="1">
    <source>
        <dbReference type="SAM" id="MobiDB-lite"/>
    </source>
</evidence>
<evidence type="ECO:0000259" key="3">
    <source>
        <dbReference type="Pfam" id="PF01833"/>
    </source>
</evidence>
<feature type="transmembrane region" description="Helical" evidence="2">
    <location>
        <begin position="36"/>
        <end position="60"/>
    </location>
</feature>
<name>A0A286CWG8_9GAMM</name>
<dbReference type="InterPro" id="IPR014756">
    <property type="entry name" value="Ig_E-set"/>
</dbReference>
<proteinExistence type="predicted"/>
<keyword evidence="5" id="KW-1185">Reference proteome</keyword>
<dbReference type="InterPro" id="IPR013783">
    <property type="entry name" value="Ig-like_fold"/>
</dbReference>
<organism evidence="4 5">
    <name type="scientific">Pseudoxanthomonas wuyuanensis</name>
    <dbReference type="NCBI Taxonomy" id="1073196"/>
    <lineage>
        <taxon>Bacteria</taxon>
        <taxon>Pseudomonadati</taxon>
        <taxon>Pseudomonadota</taxon>
        <taxon>Gammaproteobacteria</taxon>
        <taxon>Lysobacterales</taxon>
        <taxon>Lysobacteraceae</taxon>
        <taxon>Pseudoxanthomonas</taxon>
    </lineage>
</organism>
<feature type="compositionally biased region" description="Low complexity" evidence="1">
    <location>
        <begin position="11"/>
        <end position="23"/>
    </location>
</feature>
<dbReference type="RefSeq" id="WP_097120112.1">
    <property type="nucleotide sequence ID" value="NZ_OCND01000001.1"/>
</dbReference>
<dbReference type="Proteomes" id="UP000219374">
    <property type="component" value="Unassembled WGS sequence"/>
</dbReference>
<evidence type="ECO:0000313" key="4">
    <source>
        <dbReference type="EMBL" id="SOD50762.1"/>
    </source>
</evidence>
<feature type="region of interest" description="Disordered" evidence="1">
    <location>
        <begin position="1"/>
        <end position="27"/>
    </location>
</feature>
<dbReference type="InterPro" id="IPR031325">
    <property type="entry name" value="RHS_repeat"/>
</dbReference>
<dbReference type="InterPro" id="IPR002909">
    <property type="entry name" value="IPT_dom"/>
</dbReference>
<dbReference type="SUPFAM" id="SSF81296">
    <property type="entry name" value="E set domains"/>
    <property type="match status" value="1"/>
</dbReference>
<dbReference type="OrthoDB" id="5926862at2"/>
<dbReference type="Gene3D" id="2.60.40.10">
    <property type="entry name" value="Immunoglobulins"/>
    <property type="match status" value="2"/>
</dbReference>
<protein>
    <submittedName>
        <fullName evidence="4">YD repeat-containing protein</fullName>
    </submittedName>
</protein>
<dbReference type="InterPro" id="IPR006530">
    <property type="entry name" value="YD"/>
</dbReference>
<sequence length="1015" mass="106801">MDFEAEDCSSRRSPSSDSDPSTSRRLRRPRNGGAKYWLVAFSLIAAIFSATITLAASYMYDANGRLIVVKDDSGQAAQYIYDNVGNLVRIDRFSTNELAVAGFTPLRGAVGTHVSIQGHGFSTTPAQNSVSFNGAPATIVSATAGEIVASVPLNATTGPISVTVGAVTASSSRAFVVDANARPPLITSVSPLIVQQGATISVLGQHMEPEDGETTVRVGSTVMGSASVEPLTATFAAPARTMAGKISVSTLHGTAYSIDDVLVLPSGLSSSNISQVIRMSPDAPAVSMATTGPGNRVAVLFDASFAHMLSMQFSNISASSLQIDLYRPDGALMVQREVRDLRPTYHLPKLVMAGTYLALVRNDGSAASWQMQIEKDKRFLEDLDTLSVGSVLAGQSKRFVYEADSGTFGVKVTDITGGDIIARLSSNYGEDISQVHCAYSAGCELDAAVPRVATYSLILEPSISSNSIQAQAALLLDHRSEILPNVAYPVALSPAGRNGRFSFQAGAGDTYGILISNQQTVPSGRGVYYSLYAPNGEFQGSTYVNGTGVLSVASLQTTGTYTLLADPDLDVALTATITVVPALIATANVDGDSVNFATEPGQSVRVNFTIAGPIHLGVGIHELVTPGSTGNVEATVLTSSGTKLIGTTCNASRTGCEFDFSNLAPGSYSLEVSPPINGEGTMLFGVTLSTDLVVNINRSVATPIAVSRYGQNVRIRFDATQGEWLGLGFADQVTNPSGESVLYSKVNIDGSVSDSYGEQNSGSFAAVGYKNITETRKHEVFVDPEYGGKLSVVAKVETNYPQSIAIDSLVTFSNPFPAGPVYIHFVAPQGANLGVGITQLNAPGGTQFYGPRFYIRATSGAQYAFGECIRSMSGCDYDLENLPAGTYEIEILSSRDGDRTFSLDLGVYPDVASTLQPNVPAATSVTNRGQNARLSFSATSGKGRVFEIQNMATTPSGKPVSYRIYSPNGWLLTSFTRTGDATINLPTMSSSGTYTVLVDPAEAATFSASFKLYVP</sequence>
<dbReference type="AlphaFoldDB" id="A0A286CWG8"/>
<keyword evidence="2" id="KW-0472">Membrane</keyword>
<dbReference type="EMBL" id="OCND01000001">
    <property type="protein sequence ID" value="SOD50762.1"/>
    <property type="molecule type" value="Genomic_DNA"/>
</dbReference>